<name>V9KPE1_CALMI</name>
<dbReference type="GO" id="GO:0005789">
    <property type="term" value="C:endoplasmic reticulum membrane"/>
    <property type="evidence" value="ECO:0007669"/>
    <property type="project" value="UniProtKB-SubCell"/>
</dbReference>
<sequence>MKRINKKTLNLMRELDAFPKIPESYVETSTSGGTVSLIAFGIIALLSIMEFFVYRETWMKYDYEVDKDFSSKLRINLDITVSMKCHYIGADVLDLAETMMAASEGLKYEPTMFELSPSQRRWQRALEKVRRKVQEEHSLQDLLFKSVFKGFPTALPHREEDLSKPYDACRIHGHLHVNKVAGNFHITVGKAIPHPRGHAHMAALVSHDVYNFSHRIDHFSFGEPIPGIINPLDGTEKIAIDHNQMFQYFITIVPTKLNTHKFSADTHQYSVTERERVINHAAGSHGVSGIFMKYDISSLMVTVTEQHMPLGQFLVRLCGIIGGIFSTTGMLHRLVGFSVDVICCRFKIGAYKLKSVTVLDSHMNNHSLTISDGFQH</sequence>
<dbReference type="Pfam" id="PF07970">
    <property type="entry name" value="COPIIcoated_ERV"/>
    <property type="match status" value="1"/>
</dbReference>
<evidence type="ECO:0000256" key="1">
    <source>
        <dbReference type="ARBA" id="ARBA00004457"/>
    </source>
</evidence>
<dbReference type="EMBL" id="JW867583">
    <property type="protein sequence ID" value="AFP00101.1"/>
    <property type="molecule type" value="mRNA"/>
</dbReference>
<dbReference type="GeneID" id="103181865"/>
<dbReference type="OrthoDB" id="5541786at2759"/>
<evidence type="ECO:0000256" key="3">
    <source>
        <dbReference type="ARBA" id="ARBA00022692"/>
    </source>
</evidence>
<keyword evidence="7" id="KW-0813">Transport</keyword>
<dbReference type="STRING" id="7868.ENSCMIP00000002662"/>
<dbReference type="InterPro" id="IPR045888">
    <property type="entry name" value="Erv"/>
</dbReference>
<keyword evidence="6 7" id="KW-0472">Membrane</keyword>
<dbReference type="KEGG" id="cmk:103181865"/>
<dbReference type="PANTHER" id="PTHR10984">
    <property type="entry name" value="ENDOPLASMIC RETICULUM-GOLGI INTERMEDIATE COMPARTMENT PROTEIN"/>
    <property type="match status" value="1"/>
</dbReference>
<keyword evidence="7" id="KW-0256">Endoplasmic reticulum</keyword>
<keyword evidence="7" id="KW-0333">Golgi apparatus</keyword>
<keyword evidence="4 7" id="KW-0931">ER-Golgi transport</keyword>
<feature type="domain" description="Endoplasmic reticulum vesicle transporter C-terminal" evidence="8">
    <location>
        <begin position="165"/>
        <end position="330"/>
    </location>
</feature>
<evidence type="ECO:0000313" key="10">
    <source>
        <dbReference type="EMBL" id="AFP00101.1"/>
    </source>
</evidence>
<dbReference type="InterPro" id="IPR039542">
    <property type="entry name" value="Erv_N"/>
</dbReference>
<evidence type="ECO:0000256" key="5">
    <source>
        <dbReference type="ARBA" id="ARBA00022989"/>
    </source>
</evidence>
<evidence type="ECO:0000313" key="12">
    <source>
        <dbReference type="Proteomes" id="UP000314986"/>
    </source>
</evidence>
<dbReference type="CTD" id="51290"/>
<reference evidence="12" key="2">
    <citation type="journal article" date="2007" name="PLoS Biol.">
        <title>Survey sequencing and comparative analysis of the elephant shark (Callorhinchus milii) genome.</title>
        <authorList>
            <person name="Venkatesh B."/>
            <person name="Kirkness E.F."/>
            <person name="Loh Y.H."/>
            <person name="Halpern A.L."/>
            <person name="Lee A.P."/>
            <person name="Johnson J."/>
            <person name="Dandona N."/>
            <person name="Viswanathan L.D."/>
            <person name="Tay A."/>
            <person name="Venter J.C."/>
            <person name="Strausberg R.L."/>
            <person name="Brenner S."/>
        </authorList>
    </citation>
    <scope>NUCLEOTIDE SEQUENCE [LARGE SCALE GENOMIC DNA]</scope>
</reference>
<proteinExistence type="evidence at transcript level"/>
<keyword evidence="3 7" id="KW-0812">Transmembrane</keyword>
<evidence type="ECO:0000256" key="7">
    <source>
        <dbReference type="RuleBase" id="RU369013"/>
    </source>
</evidence>
<keyword evidence="5 7" id="KW-1133">Transmembrane helix</keyword>
<comment type="caution">
    <text evidence="7">Lacks conserved residue(s) required for the propagation of feature annotation.</text>
</comment>
<dbReference type="Ensembl" id="ENSCMIT00000002754.1">
    <property type="protein sequence ID" value="ENSCMIP00000002662.1"/>
    <property type="gene ID" value="ENSCMIG00000001577.1"/>
</dbReference>
<comment type="subcellular location">
    <subcellularLocation>
        <location evidence="7">Endoplasmic reticulum membrane</location>
        <topology evidence="7">Multi-pass membrane protein</topology>
    </subcellularLocation>
    <subcellularLocation>
        <location evidence="1 7">Endoplasmic reticulum-Golgi intermediate compartment membrane</location>
        <topology evidence="1 7">Multi-pass membrane protein</topology>
    </subcellularLocation>
    <subcellularLocation>
        <location evidence="7">Golgi apparatus membrane</location>
        <topology evidence="7">Multi-pass membrane protein</topology>
    </subcellularLocation>
</comment>
<dbReference type="InterPro" id="IPR012936">
    <property type="entry name" value="Erv_C"/>
</dbReference>
<gene>
    <name evidence="11" type="primary">ergic2</name>
</gene>
<dbReference type="GeneTree" id="ENSGT00530000063113"/>
<dbReference type="AlphaFoldDB" id="V9KPE1"/>
<dbReference type="GO" id="GO:0006888">
    <property type="term" value="P:endoplasmic reticulum to Golgi vesicle-mediated transport"/>
    <property type="evidence" value="ECO:0007669"/>
    <property type="project" value="UniProtKB-UniRule"/>
</dbReference>
<evidence type="ECO:0000259" key="9">
    <source>
        <dbReference type="Pfam" id="PF13850"/>
    </source>
</evidence>
<protein>
    <recommendedName>
        <fullName evidence="7">Endoplasmic reticulum-Golgi intermediate compartment protein</fullName>
    </recommendedName>
</protein>
<feature type="domain" description="Endoplasmic reticulum vesicle transporter N-terminal" evidence="9">
    <location>
        <begin position="12"/>
        <end position="97"/>
    </location>
</feature>
<keyword evidence="12" id="KW-1185">Reference proteome</keyword>
<dbReference type="RefSeq" id="XP_042191613.1">
    <property type="nucleotide sequence ID" value="XM_042335679.1"/>
</dbReference>
<feature type="transmembrane region" description="Helical" evidence="7">
    <location>
        <begin position="34"/>
        <end position="54"/>
    </location>
</feature>
<dbReference type="GO" id="GO:0000139">
    <property type="term" value="C:Golgi membrane"/>
    <property type="evidence" value="ECO:0007669"/>
    <property type="project" value="UniProtKB-SubCell"/>
</dbReference>
<dbReference type="PANTHER" id="PTHR10984:SF30">
    <property type="entry name" value="ENDOPLASMIC RETICULUM-GOLGI INTERMEDIATE COMPARTMENT PROTEIN 2"/>
    <property type="match status" value="1"/>
</dbReference>
<evidence type="ECO:0000256" key="6">
    <source>
        <dbReference type="ARBA" id="ARBA00023136"/>
    </source>
</evidence>
<evidence type="ECO:0000256" key="4">
    <source>
        <dbReference type="ARBA" id="ARBA00022892"/>
    </source>
</evidence>
<dbReference type="GO" id="GO:0006890">
    <property type="term" value="P:retrograde vesicle-mediated transport, Golgi to endoplasmic reticulum"/>
    <property type="evidence" value="ECO:0007669"/>
    <property type="project" value="TreeGrafter"/>
</dbReference>
<evidence type="ECO:0000256" key="2">
    <source>
        <dbReference type="ARBA" id="ARBA00005648"/>
    </source>
</evidence>
<dbReference type="GO" id="GO:0033116">
    <property type="term" value="C:endoplasmic reticulum-Golgi intermediate compartment membrane"/>
    <property type="evidence" value="ECO:0007669"/>
    <property type="project" value="UniProtKB-SubCell"/>
</dbReference>
<dbReference type="Pfam" id="PF13850">
    <property type="entry name" value="ERGIC_N"/>
    <property type="match status" value="1"/>
</dbReference>
<dbReference type="Proteomes" id="UP000314986">
    <property type="component" value="Unassembled WGS sequence"/>
</dbReference>
<accession>V9KPE1</accession>
<evidence type="ECO:0000313" key="11">
    <source>
        <dbReference type="Ensembl" id="ENSCMIP00000002662.1"/>
    </source>
</evidence>
<organism evidence="10">
    <name type="scientific">Callorhinchus milii</name>
    <name type="common">Ghost shark</name>
    <dbReference type="NCBI Taxonomy" id="7868"/>
    <lineage>
        <taxon>Eukaryota</taxon>
        <taxon>Metazoa</taxon>
        <taxon>Chordata</taxon>
        <taxon>Craniata</taxon>
        <taxon>Vertebrata</taxon>
        <taxon>Chondrichthyes</taxon>
        <taxon>Holocephali</taxon>
        <taxon>Chimaeriformes</taxon>
        <taxon>Callorhinchidae</taxon>
        <taxon>Callorhinchus</taxon>
    </lineage>
</organism>
<reference evidence="11" key="4">
    <citation type="submission" date="2025-05" db="UniProtKB">
        <authorList>
            <consortium name="Ensembl"/>
        </authorList>
    </citation>
    <scope>IDENTIFICATION</scope>
</reference>
<dbReference type="GO" id="GO:0030134">
    <property type="term" value="C:COPII-coated ER to Golgi transport vesicle"/>
    <property type="evidence" value="ECO:0007669"/>
    <property type="project" value="TreeGrafter"/>
</dbReference>
<dbReference type="OMA" id="KCHYIGA"/>
<reference evidence="10 12" key="3">
    <citation type="journal article" date="2014" name="Nature">
        <title>Elephant shark genome provides unique insights into gnathostome evolution.</title>
        <authorList>
            <consortium name="International Elephant Shark Genome Sequencing Consortium"/>
            <person name="Venkatesh B."/>
            <person name="Lee A.P."/>
            <person name="Ravi V."/>
            <person name="Maurya A.K."/>
            <person name="Lian M.M."/>
            <person name="Swann J.B."/>
            <person name="Ohta Y."/>
            <person name="Flajnik M.F."/>
            <person name="Sutoh Y."/>
            <person name="Kasahara M."/>
            <person name="Hoon S."/>
            <person name="Gangu V."/>
            <person name="Roy S.W."/>
            <person name="Irimia M."/>
            <person name="Korzh V."/>
            <person name="Kondrychyn I."/>
            <person name="Lim Z.W."/>
            <person name="Tay B.H."/>
            <person name="Tohari S."/>
            <person name="Kong K.W."/>
            <person name="Ho S."/>
            <person name="Lorente-Galdos B."/>
            <person name="Quilez J."/>
            <person name="Marques-Bonet T."/>
            <person name="Raney B.J."/>
            <person name="Ingham P.W."/>
            <person name="Tay A."/>
            <person name="Hillier L.W."/>
            <person name="Minx P."/>
            <person name="Boehm T."/>
            <person name="Wilson R.K."/>
            <person name="Brenner S."/>
            <person name="Warren W.C."/>
        </authorList>
    </citation>
    <scope>NUCLEOTIDE SEQUENCE</scope>
    <source>
        <tissue evidence="10">Testis</tissue>
    </source>
</reference>
<reference evidence="12" key="1">
    <citation type="journal article" date="2006" name="Science">
        <title>Ancient noncoding elements conserved in the human genome.</title>
        <authorList>
            <person name="Venkatesh B."/>
            <person name="Kirkness E.F."/>
            <person name="Loh Y.H."/>
            <person name="Halpern A.L."/>
            <person name="Lee A.P."/>
            <person name="Johnson J."/>
            <person name="Dandona N."/>
            <person name="Viswanathan L.D."/>
            <person name="Tay A."/>
            <person name="Venter J.C."/>
            <person name="Strausberg R.L."/>
            <person name="Brenner S."/>
        </authorList>
    </citation>
    <scope>NUCLEOTIDE SEQUENCE [LARGE SCALE GENOMIC DNA]</scope>
</reference>
<comment type="similarity">
    <text evidence="2 7">Belongs to the ERGIC family.</text>
</comment>
<comment type="function">
    <text evidence="7">Plays a role in transport between endoplasmic reticulum and Golgi.</text>
</comment>
<evidence type="ECO:0000259" key="8">
    <source>
        <dbReference type="Pfam" id="PF07970"/>
    </source>
</evidence>